<name>A0AAD4LVS7_9AGAM</name>
<evidence type="ECO:0000256" key="2">
    <source>
        <dbReference type="SAM" id="Phobius"/>
    </source>
</evidence>
<feature type="transmembrane region" description="Helical" evidence="2">
    <location>
        <begin position="25"/>
        <end position="49"/>
    </location>
</feature>
<keyword evidence="2" id="KW-1133">Transmembrane helix</keyword>
<keyword evidence="4" id="KW-1185">Reference proteome</keyword>
<feature type="region of interest" description="Disordered" evidence="1">
    <location>
        <begin position="196"/>
        <end position="239"/>
    </location>
</feature>
<keyword evidence="2" id="KW-0812">Transmembrane</keyword>
<dbReference type="EMBL" id="JAKELL010000001">
    <property type="protein sequence ID" value="KAH9001786.1"/>
    <property type="molecule type" value="Genomic_DNA"/>
</dbReference>
<gene>
    <name evidence="3" type="ORF">EDB92DRAFT_102980</name>
</gene>
<evidence type="ECO:0000256" key="1">
    <source>
        <dbReference type="SAM" id="MobiDB-lite"/>
    </source>
</evidence>
<dbReference type="AlphaFoldDB" id="A0AAD4LVS7"/>
<feature type="region of interest" description="Disordered" evidence="1">
    <location>
        <begin position="149"/>
        <end position="173"/>
    </location>
</feature>
<accession>A0AAD4LVS7</accession>
<proteinExistence type="predicted"/>
<sequence length="239" mass="25432">MPPGQITSTRPSSGSSAPKIGGSEAAFIVVVIALATIVILASIAIYCLLRKGEPSAAERAARRKYSIRGRGVRTHALPIGLPGSLSEKIGSVFKGRRTGSGWVPAHDEADEWDSTDEPLRVHRHHDDPYEAHPRVGSAPPSHRATLTEAPESLHASRMASRVEDPSEEDFDGDGPSIVHVQAPSGPDEVWLNARDGRGGSVGTGNNTSPMGYYAPQPRRADSGPEIPLFAGSTPFRHDI</sequence>
<comment type="caution">
    <text evidence="3">The sequence shown here is derived from an EMBL/GenBank/DDBJ whole genome shotgun (WGS) entry which is preliminary data.</text>
</comment>
<reference evidence="3" key="1">
    <citation type="submission" date="2022-01" db="EMBL/GenBank/DDBJ databases">
        <title>Comparative genomics reveals a dynamic genome evolution in the ectomycorrhizal milk-cap (Lactarius) mushrooms.</title>
        <authorList>
            <consortium name="DOE Joint Genome Institute"/>
            <person name="Lebreton A."/>
            <person name="Tang N."/>
            <person name="Kuo A."/>
            <person name="LaButti K."/>
            <person name="Drula E."/>
            <person name="Barry K."/>
            <person name="Clum A."/>
            <person name="Lipzen A."/>
            <person name="Mousain D."/>
            <person name="Ng V."/>
            <person name="Wang R."/>
            <person name="Wang X."/>
            <person name="Dai Y."/>
            <person name="Henrissat B."/>
            <person name="Grigoriev I.V."/>
            <person name="Guerin-Laguette A."/>
            <person name="Yu F."/>
            <person name="Martin F.M."/>
        </authorList>
    </citation>
    <scope>NUCLEOTIDE SEQUENCE</scope>
    <source>
        <strain evidence="3">QP</strain>
    </source>
</reference>
<keyword evidence="2" id="KW-0472">Membrane</keyword>
<organism evidence="3 4">
    <name type="scientific">Lactarius akahatsu</name>
    <dbReference type="NCBI Taxonomy" id="416441"/>
    <lineage>
        <taxon>Eukaryota</taxon>
        <taxon>Fungi</taxon>
        <taxon>Dikarya</taxon>
        <taxon>Basidiomycota</taxon>
        <taxon>Agaricomycotina</taxon>
        <taxon>Agaricomycetes</taxon>
        <taxon>Russulales</taxon>
        <taxon>Russulaceae</taxon>
        <taxon>Lactarius</taxon>
    </lineage>
</organism>
<evidence type="ECO:0000313" key="4">
    <source>
        <dbReference type="Proteomes" id="UP001201163"/>
    </source>
</evidence>
<evidence type="ECO:0000313" key="3">
    <source>
        <dbReference type="EMBL" id="KAH9001786.1"/>
    </source>
</evidence>
<protein>
    <submittedName>
        <fullName evidence="3">Uncharacterized protein</fullName>
    </submittedName>
</protein>
<dbReference type="Proteomes" id="UP001201163">
    <property type="component" value="Unassembled WGS sequence"/>
</dbReference>